<evidence type="ECO:0000313" key="1">
    <source>
        <dbReference type="EMBL" id="TQR31229.1"/>
    </source>
</evidence>
<dbReference type="EMBL" id="SADV01000011">
    <property type="protein sequence ID" value="TQR31229.1"/>
    <property type="molecule type" value="Genomic_DNA"/>
</dbReference>
<proteinExistence type="predicted"/>
<comment type="caution">
    <text evidence="1">The sequence shown here is derived from an EMBL/GenBank/DDBJ whole genome shotgun (WGS) entry which is preliminary data.</text>
</comment>
<gene>
    <name evidence="1" type="ORF">C7Y47_14705</name>
</gene>
<dbReference type="Proteomes" id="UP000317944">
    <property type="component" value="Unassembled WGS sequence"/>
</dbReference>
<protein>
    <submittedName>
        <fullName evidence="1">Uncharacterized protein</fullName>
    </submittedName>
</protein>
<evidence type="ECO:0000313" key="2">
    <source>
        <dbReference type="Proteomes" id="UP000317944"/>
    </source>
</evidence>
<accession>A0A544UFB1</accession>
<dbReference type="OrthoDB" id="2730772at2"/>
<dbReference type="RefSeq" id="WP_142509458.1">
    <property type="nucleotide sequence ID" value="NZ_SADV01000011.1"/>
</dbReference>
<organism evidence="1 2">
    <name type="scientific">Lysinibacillus sphaericus</name>
    <name type="common">Bacillus sphaericus</name>
    <dbReference type="NCBI Taxonomy" id="1421"/>
    <lineage>
        <taxon>Bacteria</taxon>
        <taxon>Bacillati</taxon>
        <taxon>Bacillota</taxon>
        <taxon>Bacilli</taxon>
        <taxon>Bacillales</taxon>
        <taxon>Bacillaceae</taxon>
        <taxon>Lysinibacillus</taxon>
    </lineage>
</organism>
<dbReference type="AlphaFoldDB" id="A0A544UFB1"/>
<reference evidence="1 2" key="1">
    <citation type="submission" date="2018-03" db="EMBL/GenBank/DDBJ databases">
        <title>Aerobic endospore-forming bacteria genome sequencing and assembly.</title>
        <authorList>
            <person name="Cavalcante D.A."/>
            <person name="Driks A."/>
            <person name="Putonti C."/>
            <person name="De-Souza M.T."/>
        </authorList>
    </citation>
    <scope>NUCLEOTIDE SEQUENCE [LARGE SCALE GENOMIC DNA]</scope>
    <source>
        <strain evidence="1 2">SDF0037</strain>
    </source>
</reference>
<name>A0A544UFB1_LYSSH</name>
<sequence>MSKLQQRLMREIQQNRNIKIVKTNEWCIPIRTVEVTYEPVRRSTMDVLMTMLLMSIQEADFANAQELSELLLVDPLFIEDLVSLMSRVSLIEQTEDFYRLTAKGQQQLERGIFEEELDVEMANLYYSPCHLAFLAVDEDNIEEYDDLPELYRYVDEEAEKQEQFEEAMLIEALQQEDEEKAEAGAGASQKIISKIVETDAKQINDIPCLEFVLHDKEQDILFVRVWNAFLNQWDSHLEQQLTEKEQLKWREKYL</sequence>